<keyword evidence="2" id="KW-0472">Membrane</keyword>
<dbReference type="AlphaFoldDB" id="A0A1B6LTQ5"/>
<reference evidence="3" key="1">
    <citation type="submission" date="2015-11" db="EMBL/GenBank/DDBJ databases">
        <title>De novo transcriptome assembly of four potential Pierce s Disease insect vectors from Arizona vineyards.</title>
        <authorList>
            <person name="Tassone E.E."/>
        </authorList>
    </citation>
    <scope>NUCLEOTIDE SEQUENCE</scope>
</reference>
<evidence type="ECO:0000256" key="1">
    <source>
        <dbReference type="SAM" id="MobiDB-lite"/>
    </source>
</evidence>
<evidence type="ECO:0000313" key="3">
    <source>
        <dbReference type="EMBL" id="JAT27062.1"/>
    </source>
</evidence>
<evidence type="ECO:0000256" key="2">
    <source>
        <dbReference type="SAM" id="Phobius"/>
    </source>
</evidence>
<proteinExistence type="predicted"/>
<evidence type="ECO:0008006" key="4">
    <source>
        <dbReference type="Google" id="ProtNLM"/>
    </source>
</evidence>
<gene>
    <name evidence="3" type="ORF">g.16573</name>
</gene>
<sequence>MEVLVMMRNVPTTQNRNQRAATARWWGRWRRARVVVVDEPPPDTGADDSWSETLERLVQRVAPQLPTLSANTRKAIVCTIALVLVWRLVLWVLELLVTGLCCLVAVLGLVCFLRPETGLWLLTQVLPPHLRAARISLARTLQSVRNAIDPPPATPCHRIILTALPEESEPSTLQSARDVINPSPATSCDHRSTVQAAA</sequence>
<organism evidence="3">
    <name type="scientific">Graphocephala atropunctata</name>
    <dbReference type="NCBI Taxonomy" id="36148"/>
    <lineage>
        <taxon>Eukaryota</taxon>
        <taxon>Metazoa</taxon>
        <taxon>Ecdysozoa</taxon>
        <taxon>Arthropoda</taxon>
        <taxon>Hexapoda</taxon>
        <taxon>Insecta</taxon>
        <taxon>Pterygota</taxon>
        <taxon>Neoptera</taxon>
        <taxon>Paraneoptera</taxon>
        <taxon>Hemiptera</taxon>
        <taxon>Auchenorrhyncha</taxon>
        <taxon>Membracoidea</taxon>
        <taxon>Cicadellidae</taxon>
        <taxon>Cicadellinae</taxon>
        <taxon>Cicadellini</taxon>
        <taxon>Graphocephala</taxon>
    </lineage>
</organism>
<dbReference type="EMBL" id="GEBQ01012915">
    <property type="protein sequence ID" value="JAT27062.1"/>
    <property type="molecule type" value="Transcribed_RNA"/>
</dbReference>
<keyword evidence="2" id="KW-0812">Transmembrane</keyword>
<accession>A0A1B6LTQ5</accession>
<name>A0A1B6LTQ5_9HEMI</name>
<protein>
    <recommendedName>
        <fullName evidence="4">Reticulon domain-containing protein</fullName>
    </recommendedName>
</protein>
<keyword evidence="2" id="KW-1133">Transmembrane helix</keyword>
<feature type="transmembrane region" description="Helical" evidence="2">
    <location>
        <begin position="95"/>
        <end position="113"/>
    </location>
</feature>
<feature type="region of interest" description="Disordered" evidence="1">
    <location>
        <begin position="175"/>
        <end position="198"/>
    </location>
</feature>